<name>A0A376WYJ7_ECOLX</name>
<evidence type="ECO:0000313" key="2">
    <source>
        <dbReference type="Proteomes" id="UP000254503"/>
    </source>
</evidence>
<proteinExistence type="predicted"/>
<reference evidence="1 2" key="1">
    <citation type="submission" date="2018-06" db="EMBL/GenBank/DDBJ databases">
        <authorList>
            <consortium name="Pathogen Informatics"/>
            <person name="Doyle S."/>
        </authorList>
    </citation>
    <scope>NUCLEOTIDE SEQUENCE [LARGE SCALE GENOMIC DNA]</scope>
    <source>
        <strain evidence="1 2">NCTC9045</strain>
    </source>
</reference>
<protein>
    <submittedName>
        <fullName evidence="1">TPR-like repeats-containing protein</fullName>
    </submittedName>
</protein>
<sequence length="91" mass="10851">MIQCIKEQGLDLSFGGTKENNNYPLMQMCVDTYFAQRKPLQALTLLHNYAWIMSSETTAFQERYDFNIDEWRAKFRQLCLEYFGDSRTQFT</sequence>
<evidence type="ECO:0000313" key="1">
    <source>
        <dbReference type="EMBL" id="STJ54020.1"/>
    </source>
</evidence>
<dbReference type="AlphaFoldDB" id="A0A376WYJ7"/>
<dbReference type="EMBL" id="UGDD01000002">
    <property type="protein sequence ID" value="STJ54020.1"/>
    <property type="molecule type" value="Genomic_DNA"/>
</dbReference>
<organism evidence="1 2">
    <name type="scientific">Escherichia coli</name>
    <dbReference type="NCBI Taxonomy" id="562"/>
    <lineage>
        <taxon>Bacteria</taxon>
        <taxon>Pseudomonadati</taxon>
        <taxon>Pseudomonadota</taxon>
        <taxon>Gammaproteobacteria</taxon>
        <taxon>Enterobacterales</taxon>
        <taxon>Enterobacteriaceae</taxon>
        <taxon>Escherichia</taxon>
    </lineage>
</organism>
<gene>
    <name evidence="1" type="primary">yfbP_1</name>
    <name evidence="1" type="ORF">NCTC9045_01890</name>
</gene>
<accession>A0A376WYJ7</accession>
<dbReference type="Proteomes" id="UP000254503">
    <property type="component" value="Unassembled WGS sequence"/>
</dbReference>